<evidence type="ECO:0000313" key="4">
    <source>
        <dbReference type="EMBL" id="MBB6120350.1"/>
    </source>
</evidence>
<accession>A0A841IQ73</accession>
<dbReference type="PANTHER" id="PTHR36933:SF1">
    <property type="entry name" value="SLL0788 PROTEIN"/>
    <property type="match status" value="1"/>
</dbReference>
<reference evidence="4 5" key="1">
    <citation type="submission" date="2020-08" db="EMBL/GenBank/DDBJ databases">
        <title>Genomic Encyclopedia of Type Strains, Phase III (KMG-III): the genomes of soil and plant-associated and newly described type strains.</title>
        <authorList>
            <person name="Whitman W."/>
        </authorList>
    </citation>
    <scope>NUCLEOTIDE SEQUENCE [LARGE SCALE GENOMIC DNA]</scope>
    <source>
        <strain evidence="4 5">CECT 8712</strain>
    </source>
</reference>
<feature type="transmembrane region" description="Helical" evidence="2">
    <location>
        <begin position="48"/>
        <end position="67"/>
    </location>
</feature>
<keyword evidence="5" id="KW-1185">Reference proteome</keyword>
<evidence type="ECO:0000256" key="1">
    <source>
        <dbReference type="SAM" id="MobiDB-lite"/>
    </source>
</evidence>
<feature type="compositionally biased region" description="Basic and acidic residues" evidence="1">
    <location>
        <begin position="1"/>
        <end position="27"/>
    </location>
</feature>
<dbReference type="Proteomes" id="UP000536604">
    <property type="component" value="Unassembled WGS sequence"/>
</dbReference>
<dbReference type="EMBL" id="JACHJO010000006">
    <property type="protein sequence ID" value="MBB6120350.1"/>
    <property type="molecule type" value="Genomic_DNA"/>
</dbReference>
<name>A0A841IQ73_9ACTN</name>
<feature type="compositionally biased region" description="Acidic residues" evidence="1">
    <location>
        <begin position="30"/>
        <end position="39"/>
    </location>
</feature>
<organism evidence="4 5">
    <name type="scientific">Nocardiopsis algeriensis</name>
    <dbReference type="NCBI Taxonomy" id="1478215"/>
    <lineage>
        <taxon>Bacteria</taxon>
        <taxon>Bacillati</taxon>
        <taxon>Actinomycetota</taxon>
        <taxon>Actinomycetes</taxon>
        <taxon>Streptosporangiales</taxon>
        <taxon>Nocardiopsidaceae</taxon>
        <taxon>Nocardiopsis</taxon>
    </lineage>
</organism>
<evidence type="ECO:0000259" key="3">
    <source>
        <dbReference type="Pfam" id="PF03713"/>
    </source>
</evidence>
<protein>
    <submittedName>
        <fullName evidence="4">Uncharacterized protein (DUF305 family)</fullName>
    </submittedName>
</protein>
<keyword evidence="2" id="KW-0812">Transmembrane</keyword>
<dbReference type="PANTHER" id="PTHR36933">
    <property type="entry name" value="SLL0788 PROTEIN"/>
    <property type="match status" value="1"/>
</dbReference>
<comment type="caution">
    <text evidence="4">The sequence shown here is derived from an EMBL/GenBank/DDBJ whole genome shotgun (WGS) entry which is preliminary data.</text>
</comment>
<dbReference type="Gene3D" id="1.20.1260.10">
    <property type="match status" value="1"/>
</dbReference>
<feature type="region of interest" description="Disordered" evidence="1">
    <location>
        <begin position="1"/>
        <end position="43"/>
    </location>
</feature>
<feature type="domain" description="DUF305" evidence="3">
    <location>
        <begin position="79"/>
        <end position="238"/>
    </location>
</feature>
<evidence type="ECO:0000313" key="5">
    <source>
        <dbReference type="Proteomes" id="UP000536604"/>
    </source>
</evidence>
<dbReference type="Pfam" id="PF03713">
    <property type="entry name" value="DUF305"/>
    <property type="match status" value="1"/>
</dbReference>
<dbReference type="AlphaFoldDB" id="A0A841IQ73"/>
<dbReference type="RefSeq" id="WP_420222040.1">
    <property type="nucleotide sequence ID" value="NZ_JACHJO010000006.1"/>
</dbReference>
<dbReference type="InterPro" id="IPR005183">
    <property type="entry name" value="DUF305_CopM-like"/>
</dbReference>
<keyword evidence="2" id="KW-0472">Membrane</keyword>
<keyword evidence="2" id="KW-1133">Transmembrane helix</keyword>
<proteinExistence type="predicted"/>
<evidence type="ECO:0000256" key="2">
    <source>
        <dbReference type="SAM" id="Phobius"/>
    </source>
</evidence>
<gene>
    <name evidence="4" type="ORF">FHS13_002302</name>
</gene>
<sequence length="245" mass="26232">MEDASSPDRETVRDSGDTADDGERKSADALADEPLEEDAAPVGPKRSVPLFVTVILVTLALGIGYLVGRPSPPLDTGADAGFLRDMSSHHAQAVDMALIVMEKTEDPDLHIVASDMARTQQAQIGIMQGWLRAWDLPARGPGKPMAWMEGSGHDHGGQGEVPDRMPGLATPEQMAELEEAEGTEAEILFLELMIAHHLGGIEMAEAEVDLGQEEMVVDLAQGMINAQATEVDLMEKMLDERGAGD</sequence>
<dbReference type="InterPro" id="IPR012347">
    <property type="entry name" value="Ferritin-like"/>
</dbReference>